<evidence type="ECO:0000313" key="2">
    <source>
        <dbReference type="EMBL" id="SEB06933.1"/>
    </source>
</evidence>
<proteinExistence type="predicted"/>
<keyword evidence="1" id="KW-1133">Transmembrane helix</keyword>
<dbReference type="STRING" id="408074.SAMN05660909_05137"/>
<sequence length="110" mass="12119">MTLLKALIISPALPGIIFLVVSLLQEKFPPKKINNVYGYRTKKSMSSEENWKIANSYSSKLVLNFSFILITLGGLSIFLLHNSLILSIVTVVSSAIAAILVIVLTEKKLK</sequence>
<keyword evidence="1" id="KW-0472">Membrane</keyword>
<protein>
    <submittedName>
        <fullName evidence="2">SdpI/YhfL protein family protein</fullName>
    </submittedName>
</protein>
<keyword evidence="3" id="KW-1185">Reference proteome</keyword>
<feature type="transmembrane region" description="Helical" evidence="1">
    <location>
        <begin position="85"/>
        <end position="104"/>
    </location>
</feature>
<feature type="transmembrane region" description="Helical" evidence="1">
    <location>
        <begin position="6"/>
        <end position="24"/>
    </location>
</feature>
<dbReference type="InterPro" id="IPR025962">
    <property type="entry name" value="SdpI/YhfL"/>
</dbReference>
<dbReference type="EMBL" id="FNRL01000036">
    <property type="protein sequence ID" value="SEB06933.1"/>
    <property type="molecule type" value="Genomic_DNA"/>
</dbReference>
<dbReference type="AlphaFoldDB" id="A0A1H4GBB2"/>
<evidence type="ECO:0000313" key="3">
    <source>
        <dbReference type="Proteomes" id="UP000199656"/>
    </source>
</evidence>
<feature type="transmembrane region" description="Helical" evidence="1">
    <location>
        <begin position="61"/>
        <end position="79"/>
    </location>
</feature>
<organism evidence="2 3">
    <name type="scientific">Chitinophaga terrae</name>
    <name type="common">ex Kim and Jung 2007</name>
    <dbReference type="NCBI Taxonomy" id="408074"/>
    <lineage>
        <taxon>Bacteria</taxon>
        <taxon>Pseudomonadati</taxon>
        <taxon>Bacteroidota</taxon>
        <taxon>Chitinophagia</taxon>
        <taxon>Chitinophagales</taxon>
        <taxon>Chitinophagaceae</taxon>
        <taxon>Chitinophaga</taxon>
    </lineage>
</organism>
<evidence type="ECO:0000256" key="1">
    <source>
        <dbReference type="SAM" id="Phobius"/>
    </source>
</evidence>
<keyword evidence="1" id="KW-0812">Transmembrane</keyword>
<dbReference type="RefSeq" id="WP_089765479.1">
    <property type="nucleotide sequence ID" value="NZ_BKAT01000059.1"/>
</dbReference>
<dbReference type="Proteomes" id="UP000199656">
    <property type="component" value="Unassembled WGS sequence"/>
</dbReference>
<dbReference type="Pfam" id="PF13630">
    <property type="entry name" value="SdpI"/>
    <property type="match status" value="1"/>
</dbReference>
<gene>
    <name evidence="2" type="ORF">SAMN05660909_05137</name>
</gene>
<accession>A0A1H4GBB2</accession>
<dbReference type="OrthoDB" id="3173919at2"/>
<name>A0A1H4GBB2_9BACT</name>
<reference evidence="3" key="1">
    <citation type="submission" date="2016-10" db="EMBL/GenBank/DDBJ databases">
        <authorList>
            <person name="Varghese N."/>
            <person name="Submissions S."/>
        </authorList>
    </citation>
    <scope>NUCLEOTIDE SEQUENCE [LARGE SCALE GENOMIC DNA]</scope>
    <source>
        <strain evidence="3">DSM 23920</strain>
    </source>
</reference>